<comment type="caution">
    <text evidence="3">The sequence shown here is derived from an EMBL/GenBank/DDBJ whole genome shotgun (WGS) entry which is preliminary data.</text>
</comment>
<organism evidence="3">
    <name type="scientific">Tanacetum cinerariifolium</name>
    <name type="common">Dalmatian daisy</name>
    <name type="synonym">Chrysanthemum cinerariifolium</name>
    <dbReference type="NCBI Taxonomy" id="118510"/>
    <lineage>
        <taxon>Eukaryota</taxon>
        <taxon>Viridiplantae</taxon>
        <taxon>Streptophyta</taxon>
        <taxon>Embryophyta</taxon>
        <taxon>Tracheophyta</taxon>
        <taxon>Spermatophyta</taxon>
        <taxon>Magnoliopsida</taxon>
        <taxon>eudicotyledons</taxon>
        <taxon>Gunneridae</taxon>
        <taxon>Pentapetalae</taxon>
        <taxon>asterids</taxon>
        <taxon>campanulids</taxon>
        <taxon>Asterales</taxon>
        <taxon>Asteraceae</taxon>
        <taxon>Asteroideae</taxon>
        <taxon>Anthemideae</taxon>
        <taxon>Anthemidinae</taxon>
        <taxon>Tanacetum</taxon>
    </lineage>
</organism>
<dbReference type="EMBL" id="BKCJ010009349">
    <property type="protein sequence ID" value="GEU86553.1"/>
    <property type="molecule type" value="Genomic_DNA"/>
</dbReference>
<gene>
    <name evidence="3" type="ORF">Tci_058531</name>
</gene>
<protein>
    <submittedName>
        <fullName evidence="3">Reverse transcriptase domain-containing protein</fullName>
    </submittedName>
</protein>
<proteinExistence type="predicted"/>
<evidence type="ECO:0000256" key="1">
    <source>
        <dbReference type="SAM" id="MobiDB-lite"/>
    </source>
</evidence>
<feature type="compositionally biased region" description="Pro residues" evidence="1">
    <location>
        <begin position="8"/>
        <end position="18"/>
    </location>
</feature>
<dbReference type="InterPro" id="IPR036397">
    <property type="entry name" value="RNaseH_sf"/>
</dbReference>
<dbReference type="PANTHER" id="PTHR34072">
    <property type="entry name" value="ENZYMATIC POLYPROTEIN-RELATED"/>
    <property type="match status" value="1"/>
</dbReference>
<feature type="domain" description="Reverse transcriptase/retrotransposon-derived protein RNase H-like" evidence="2">
    <location>
        <begin position="476"/>
        <end position="521"/>
    </location>
</feature>
<evidence type="ECO:0000313" key="3">
    <source>
        <dbReference type="EMBL" id="GEU86553.1"/>
    </source>
</evidence>
<name>A0A6L2NK27_TANCI</name>
<dbReference type="GO" id="GO:0003676">
    <property type="term" value="F:nucleic acid binding"/>
    <property type="evidence" value="ECO:0007669"/>
    <property type="project" value="InterPro"/>
</dbReference>
<dbReference type="AlphaFoldDB" id="A0A6L2NK27"/>
<accession>A0A6L2NK27</accession>
<feature type="non-terminal residue" evidence="3">
    <location>
        <position position="1230"/>
    </location>
</feature>
<evidence type="ECO:0000259" key="2">
    <source>
        <dbReference type="Pfam" id="PF17919"/>
    </source>
</evidence>
<keyword evidence="3" id="KW-0695">RNA-directed DNA polymerase</keyword>
<dbReference type="Gene3D" id="3.30.420.10">
    <property type="entry name" value="Ribonuclease H-like superfamily/Ribonuclease H"/>
    <property type="match status" value="1"/>
</dbReference>
<dbReference type="InterPro" id="IPR043502">
    <property type="entry name" value="DNA/RNA_pol_sf"/>
</dbReference>
<dbReference type="PANTHER" id="PTHR34072:SF44">
    <property type="entry name" value="RNA-DIRECTED DNA POLYMERASE"/>
    <property type="match status" value="1"/>
</dbReference>
<dbReference type="SUPFAM" id="SSF56672">
    <property type="entry name" value="DNA/RNA polymerases"/>
    <property type="match status" value="1"/>
</dbReference>
<sequence length="1230" mass="138430">MNNNHNQEPPPQNGPPPMVITGKLPERWGSYLEIMNKNFLEMMRQFQTIKAVDTQCETCGGPHSFTECPAIGGYTQETAYATTGTGSLPSNTVLKPREDLKAITTRSGVTLAGPLVSSPHLSKEVDRELETITDQVLTGCTNNVPPLVVQPSPASTSFSIISSSKMPEVTMDTVQPSIENIQPSVAQSQILIYDPVVAPKPKPTIPYPSRVNKQKLREKDDNLALKFVENFKNLHFELSFADALLHMPKFALMFKSPLNNKEKLFHLATTPVNENCTAVILKKLPKKLGDPVVDYVVDPCVPLILERSFLRTEHALINVYGEELTLRVDDEAITFKVGQTSKYSNNDTESINQVHVIDATCEDELIPLGIDDTDLDLEGDIRLLEELLNNDPSLSPFPPKELNIEEIKTVKSSIDEPPELELKDLPYYLEYAHLEGTNKLTVIIEKGLKNDEKEALLKMLKSHKQAIAWKITDIKDCIDAFETLKKKLTEASILIVPDWNLPFELMCDPSDFAIGAVLGQRILSSMGYRPNKRRNSLRTLNTIFGTIPISLRFVRIKSFDGVYMDKKLMISSKLVMKDPSGAIMVPISPLRKYLMPVSFGPLFTGMPMTWSHGVTLVNVKEKSRNRTIGKNRASWSEKLDDALWDFRTTYKTPIGCTPYKLVYGKSCHLPIELEHKSYWALKHAKYDLKTTGYHRKLQLNELNELRDQAYENSLIYKEKTKKLHDSKIKNRIFNDLSPSPKFFDMELLSYLNQMVLTLSLDHFVEIPYGEIKVHIEVLSVLWGNRLPIPDGSLPLSSLVCAKAIVDRNEHDPQSRLSSTVVKMDLKGKATDVMSVDRHSVINRMVVGFSYFPETAATYTSQAYLQYNAPVGDEPLASDVSCIGKGQVAPLLLHGSNYDDIVRSKRLCELGFFICFAGPKMPENADVRSMGRLFSQENICRINDQGLLDSDFDQDPHFYIKIPWKDMPFENLIKFCLQVKPNNIEVLVVDGTRIMEEIDRDGRVATARGKRNEVILPYGLMENLGHNCSGSNSLKDNIIFELPSCVAITPNEPVDSLIMKDEHLNTISAMESDEFIKSCVENLVPNPIESEGENGCDVPACFTTFSNILFDADYEFDSVDDQSCSDEEVPEKIYSNPLFEIVSNNSNADIESFSPSPIPVEDSDSHMEEIDLFLTPDDLMPPGIEEDDDDSERDILIHKELLDNYSLSLPVNESFYFDTPLFSRPPTKPPN</sequence>
<keyword evidence="3" id="KW-0548">Nucleotidyltransferase</keyword>
<keyword evidence="3" id="KW-0808">Transferase</keyword>
<reference evidence="3" key="1">
    <citation type="journal article" date="2019" name="Sci. Rep.">
        <title>Draft genome of Tanacetum cinerariifolium, the natural source of mosquito coil.</title>
        <authorList>
            <person name="Yamashiro T."/>
            <person name="Shiraishi A."/>
            <person name="Satake H."/>
            <person name="Nakayama K."/>
        </authorList>
    </citation>
    <scope>NUCLEOTIDE SEQUENCE</scope>
</reference>
<dbReference type="GO" id="GO:0003964">
    <property type="term" value="F:RNA-directed DNA polymerase activity"/>
    <property type="evidence" value="ECO:0007669"/>
    <property type="project" value="UniProtKB-KW"/>
</dbReference>
<feature type="region of interest" description="Disordered" evidence="1">
    <location>
        <begin position="1"/>
        <end position="22"/>
    </location>
</feature>
<dbReference type="Pfam" id="PF17919">
    <property type="entry name" value="RT_RNaseH_2"/>
    <property type="match status" value="1"/>
</dbReference>
<dbReference type="InterPro" id="IPR041577">
    <property type="entry name" value="RT_RNaseH_2"/>
</dbReference>